<keyword evidence="3" id="KW-1185">Reference proteome</keyword>
<keyword evidence="1" id="KW-0812">Transmembrane</keyword>
<feature type="transmembrane region" description="Helical" evidence="1">
    <location>
        <begin position="156"/>
        <end position="178"/>
    </location>
</feature>
<dbReference type="EMBL" id="JBHRTO010000001">
    <property type="protein sequence ID" value="MFC3182108.1"/>
    <property type="molecule type" value="Genomic_DNA"/>
</dbReference>
<dbReference type="RefSeq" id="WP_380073688.1">
    <property type="nucleotide sequence ID" value="NZ_JBHRTO010000001.1"/>
</dbReference>
<organism evidence="2 3">
    <name type="scientific">Cypionkella sinensis</name>
    <dbReference type="NCBI Taxonomy" id="1756043"/>
    <lineage>
        <taxon>Bacteria</taxon>
        <taxon>Pseudomonadati</taxon>
        <taxon>Pseudomonadota</taxon>
        <taxon>Alphaproteobacteria</taxon>
        <taxon>Rhodobacterales</taxon>
        <taxon>Paracoccaceae</taxon>
        <taxon>Cypionkella</taxon>
    </lineage>
</organism>
<evidence type="ECO:0000313" key="3">
    <source>
        <dbReference type="Proteomes" id="UP001595547"/>
    </source>
</evidence>
<accession>A0ABV7J2R4</accession>
<evidence type="ECO:0000313" key="2">
    <source>
        <dbReference type="EMBL" id="MFC3182108.1"/>
    </source>
</evidence>
<sequence length="345" mass="35605">MDTNTAQNTVTTQTLPNLPVQGEHPLLDIPFVVGIDGRQFKGERLSLVAAEITGLMDPALDGATRLMRFMFPFKGFSVTLEVLGQVQALDRGNGHATVSFVDPAGEHLPQLRHLINSYIAGDLVALGEVIGVAPSIPSPANRAAAMNAKRLTFSRVVGSAGLAVATLALIAAVGTLAYNRIFTQPLTAPGLAVQDGMTLTATAGGQVDYVNLAAAKGEVAFTIRATSGEMLSIAMPCDCTATALAATVGATVTAGEPMLSVHTADAPIVIAATVPAADVLTLAFADHVKVQFGDGSTINAAVDSASLRAEPTDAGLPVRLIPSTPLPADQSGQFAKLTIIKKSWF</sequence>
<dbReference type="Proteomes" id="UP001595547">
    <property type="component" value="Unassembled WGS sequence"/>
</dbReference>
<evidence type="ECO:0008006" key="4">
    <source>
        <dbReference type="Google" id="ProtNLM"/>
    </source>
</evidence>
<proteinExistence type="predicted"/>
<comment type="caution">
    <text evidence="2">The sequence shown here is derived from an EMBL/GenBank/DDBJ whole genome shotgun (WGS) entry which is preliminary data.</text>
</comment>
<gene>
    <name evidence="2" type="ORF">ACFOGH_13985</name>
</gene>
<reference evidence="3" key="1">
    <citation type="journal article" date="2019" name="Int. J. Syst. Evol. Microbiol.">
        <title>The Global Catalogue of Microorganisms (GCM) 10K type strain sequencing project: providing services to taxonomists for standard genome sequencing and annotation.</title>
        <authorList>
            <consortium name="The Broad Institute Genomics Platform"/>
            <consortium name="The Broad Institute Genome Sequencing Center for Infectious Disease"/>
            <person name="Wu L."/>
            <person name="Ma J."/>
        </authorList>
    </citation>
    <scope>NUCLEOTIDE SEQUENCE [LARGE SCALE GENOMIC DNA]</scope>
    <source>
        <strain evidence="3">KCTC 52039</strain>
    </source>
</reference>
<keyword evidence="1" id="KW-0472">Membrane</keyword>
<dbReference type="Gene3D" id="2.40.10.220">
    <property type="entry name" value="predicted glycosyltransferase like domains"/>
    <property type="match status" value="1"/>
</dbReference>
<evidence type="ECO:0000256" key="1">
    <source>
        <dbReference type="SAM" id="Phobius"/>
    </source>
</evidence>
<name>A0ABV7J2R4_9RHOB</name>
<protein>
    <recommendedName>
        <fullName evidence="4">PilZ domain-containing protein</fullName>
    </recommendedName>
</protein>
<keyword evidence="1" id="KW-1133">Transmembrane helix</keyword>